<evidence type="ECO:0000313" key="3">
    <source>
        <dbReference type="Proteomes" id="UP000007755"/>
    </source>
</evidence>
<evidence type="ECO:0000313" key="2">
    <source>
        <dbReference type="EMBL" id="EGI68615.1"/>
    </source>
</evidence>
<dbReference type="Proteomes" id="UP000007755">
    <property type="component" value="Unassembled WGS sequence"/>
</dbReference>
<dbReference type="EMBL" id="GL888056">
    <property type="protein sequence ID" value="EGI68615.1"/>
    <property type="molecule type" value="Genomic_DNA"/>
</dbReference>
<protein>
    <submittedName>
        <fullName evidence="2">Uncharacterized protein</fullName>
    </submittedName>
</protein>
<dbReference type="AlphaFoldDB" id="F4WAZ5"/>
<sequence length="135" mass="15245">MYRVLPRDVESSRRYEQDVVGRSSEEQNMNRGQARTSCPVDGVLTSRLSLTKRGMATQRFPITVLLRSQYDAHTARVIKGDRVNVHRQQTASSTEYSPSLLLVKPIYGFSHFTKGQNEIDEIDLVARSEDLATAS</sequence>
<dbReference type="InParanoid" id="F4WAZ5"/>
<name>F4WAZ5_ACREC</name>
<organism evidence="3">
    <name type="scientific">Acromyrmex echinatior</name>
    <name type="common">Panamanian leafcutter ant</name>
    <name type="synonym">Acromyrmex octospinosus echinatior</name>
    <dbReference type="NCBI Taxonomy" id="103372"/>
    <lineage>
        <taxon>Eukaryota</taxon>
        <taxon>Metazoa</taxon>
        <taxon>Ecdysozoa</taxon>
        <taxon>Arthropoda</taxon>
        <taxon>Hexapoda</taxon>
        <taxon>Insecta</taxon>
        <taxon>Pterygota</taxon>
        <taxon>Neoptera</taxon>
        <taxon>Endopterygota</taxon>
        <taxon>Hymenoptera</taxon>
        <taxon>Apocrita</taxon>
        <taxon>Aculeata</taxon>
        <taxon>Formicoidea</taxon>
        <taxon>Formicidae</taxon>
        <taxon>Myrmicinae</taxon>
        <taxon>Acromyrmex</taxon>
    </lineage>
</organism>
<reference evidence="2" key="1">
    <citation type="submission" date="2011-02" db="EMBL/GenBank/DDBJ databases">
        <title>The genome of the leaf-cutting ant Acromyrmex echinatior suggests key adaptations to social evolution and fungus farming.</title>
        <authorList>
            <person name="Nygaard S."/>
            <person name="Zhang G."/>
        </authorList>
    </citation>
    <scope>NUCLEOTIDE SEQUENCE</scope>
</reference>
<proteinExistence type="predicted"/>
<gene>
    <name evidence="2" type="ORF">G5I_02716</name>
</gene>
<evidence type="ECO:0000256" key="1">
    <source>
        <dbReference type="SAM" id="MobiDB-lite"/>
    </source>
</evidence>
<accession>F4WAZ5</accession>
<keyword evidence="3" id="KW-1185">Reference proteome</keyword>
<feature type="region of interest" description="Disordered" evidence="1">
    <location>
        <begin position="1"/>
        <end position="38"/>
    </location>
</feature>
<feature type="compositionally biased region" description="Polar residues" evidence="1">
    <location>
        <begin position="26"/>
        <end position="36"/>
    </location>
</feature>
<feature type="compositionally biased region" description="Basic and acidic residues" evidence="1">
    <location>
        <begin position="1"/>
        <end position="25"/>
    </location>
</feature>